<dbReference type="Proteomes" id="UP000265520">
    <property type="component" value="Unassembled WGS sequence"/>
</dbReference>
<protein>
    <submittedName>
        <fullName evidence="2">Uncharacterized protein</fullName>
    </submittedName>
</protein>
<reference evidence="2 3" key="1">
    <citation type="journal article" date="2018" name="Front. Plant Sci.">
        <title>Red Clover (Trifolium pratense) and Zigzag Clover (T. medium) - A Picture of Genomic Similarities and Differences.</title>
        <authorList>
            <person name="Dluhosova J."/>
            <person name="Istvanek J."/>
            <person name="Nedelnik J."/>
            <person name="Repkova J."/>
        </authorList>
    </citation>
    <scope>NUCLEOTIDE SEQUENCE [LARGE SCALE GENOMIC DNA]</scope>
    <source>
        <strain evidence="3">cv. 10/8</strain>
        <tissue evidence="2">Leaf</tissue>
    </source>
</reference>
<evidence type="ECO:0000313" key="2">
    <source>
        <dbReference type="EMBL" id="MCI08749.1"/>
    </source>
</evidence>
<proteinExistence type="predicted"/>
<feature type="non-terminal residue" evidence="2">
    <location>
        <position position="43"/>
    </location>
</feature>
<evidence type="ECO:0000313" key="3">
    <source>
        <dbReference type="Proteomes" id="UP000265520"/>
    </source>
</evidence>
<dbReference type="AlphaFoldDB" id="A0A392PB96"/>
<dbReference type="EMBL" id="LXQA010070162">
    <property type="protein sequence ID" value="MCI08749.1"/>
    <property type="molecule type" value="Genomic_DNA"/>
</dbReference>
<organism evidence="2 3">
    <name type="scientific">Trifolium medium</name>
    <dbReference type="NCBI Taxonomy" id="97028"/>
    <lineage>
        <taxon>Eukaryota</taxon>
        <taxon>Viridiplantae</taxon>
        <taxon>Streptophyta</taxon>
        <taxon>Embryophyta</taxon>
        <taxon>Tracheophyta</taxon>
        <taxon>Spermatophyta</taxon>
        <taxon>Magnoliopsida</taxon>
        <taxon>eudicotyledons</taxon>
        <taxon>Gunneridae</taxon>
        <taxon>Pentapetalae</taxon>
        <taxon>rosids</taxon>
        <taxon>fabids</taxon>
        <taxon>Fabales</taxon>
        <taxon>Fabaceae</taxon>
        <taxon>Papilionoideae</taxon>
        <taxon>50 kb inversion clade</taxon>
        <taxon>NPAAA clade</taxon>
        <taxon>Hologalegina</taxon>
        <taxon>IRL clade</taxon>
        <taxon>Trifolieae</taxon>
        <taxon>Trifolium</taxon>
    </lineage>
</organism>
<keyword evidence="3" id="KW-1185">Reference proteome</keyword>
<feature type="compositionally biased region" description="Basic and acidic residues" evidence="1">
    <location>
        <begin position="1"/>
        <end position="33"/>
    </location>
</feature>
<name>A0A392PB96_9FABA</name>
<accession>A0A392PB96</accession>
<evidence type="ECO:0000256" key="1">
    <source>
        <dbReference type="SAM" id="MobiDB-lite"/>
    </source>
</evidence>
<comment type="caution">
    <text evidence="2">The sequence shown here is derived from an EMBL/GenBank/DDBJ whole genome shotgun (WGS) entry which is preliminary data.</text>
</comment>
<sequence>MPQRVQEEEKQDHLVTREEGRMPAHQEYERDADGNVILPLVGQ</sequence>
<feature type="region of interest" description="Disordered" evidence="1">
    <location>
        <begin position="1"/>
        <end position="34"/>
    </location>
</feature>